<comment type="caution">
    <text evidence="2">The sequence shown here is derived from an EMBL/GenBank/DDBJ whole genome shotgun (WGS) entry which is preliminary data.</text>
</comment>
<feature type="coiled-coil region" evidence="1">
    <location>
        <begin position="56"/>
        <end position="90"/>
    </location>
</feature>
<evidence type="ECO:0000256" key="1">
    <source>
        <dbReference type="SAM" id="Coils"/>
    </source>
</evidence>
<proteinExistence type="predicted"/>
<dbReference type="RefSeq" id="WP_146394468.1">
    <property type="nucleotide sequence ID" value="NZ_SJPJ01000001.1"/>
</dbReference>
<protein>
    <submittedName>
        <fullName evidence="2">Uncharacterized protein</fullName>
    </submittedName>
</protein>
<dbReference type="EMBL" id="SJPJ01000001">
    <property type="protein sequence ID" value="TWT79197.1"/>
    <property type="molecule type" value="Genomic_DNA"/>
</dbReference>
<keyword evidence="1" id="KW-0175">Coiled coil</keyword>
<sequence length="167" mass="18262">MADSTPTKYATLRDGFAATRELIIVLAMLALLVTPETVRDILNDAGIRSFAGVEFDEETLQDVEQASARVAELEQQLALAQQQINIVSQSGEVRADPRLGSISKILSDARSKVAKTGKDLDDAKGKQMELWEKAGRPQRSAHVNPIRAADSQPIQQALVPPEVLFQR</sequence>
<name>A0A5C5YXB3_9BACT</name>
<dbReference type="OrthoDB" id="275073at2"/>
<organism evidence="2 3">
    <name type="scientific">Novipirellula herctigrandis</name>
    <dbReference type="NCBI Taxonomy" id="2527986"/>
    <lineage>
        <taxon>Bacteria</taxon>
        <taxon>Pseudomonadati</taxon>
        <taxon>Planctomycetota</taxon>
        <taxon>Planctomycetia</taxon>
        <taxon>Pirellulales</taxon>
        <taxon>Pirellulaceae</taxon>
        <taxon>Novipirellula</taxon>
    </lineage>
</organism>
<evidence type="ECO:0000313" key="3">
    <source>
        <dbReference type="Proteomes" id="UP000315010"/>
    </source>
</evidence>
<evidence type="ECO:0000313" key="2">
    <source>
        <dbReference type="EMBL" id="TWT79197.1"/>
    </source>
</evidence>
<gene>
    <name evidence="2" type="ORF">CA13_05950</name>
</gene>
<dbReference type="AlphaFoldDB" id="A0A5C5YXB3"/>
<dbReference type="Proteomes" id="UP000315010">
    <property type="component" value="Unassembled WGS sequence"/>
</dbReference>
<accession>A0A5C5YXB3</accession>
<keyword evidence="3" id="KW-1185">Reference proteome</keyword>
<reference evidence="2 3" key="1">
    <citation type="submission" date="2019-02" db="EMBL/GenBank/DDBJ databases">
        <title>Deep-cultivation of Planctomycetes and their phenomic and genomic characterization uncovers novel biology.</title>
        <authorList>
            <person name="Wiegand S."/>
            <person name="Jogler M."/>
            <person name="Boedeker C."/>
            <person name="Pinto D."/>
            <person name="Vollmers J."/>
            <person name="Rivas-Marin E."/>
            <person name="Kohn T."/>
            <person name="Peeters S.H."/>
            <person name="Heuer A."/>
            <person name="Rast P."/>
            <person name="Oberbeckmann S."/>
            <person name="Bunk B."/>
            <person name="Jeske O."/>
            <person name="Meyerdierks A."/>
            <person name="Storesund J.E."/>
            <person name="Kallscheuer N."/>
            <person name="Luecker S."/>
            <person name="Lage O.M."/>
            <person name="Pohl T."/>
            <person name="Merkel B.J."/>
            <person name="Hornburger P."/>
            <person name="Mueller R.-W."/>
            <person name="Bruemmer F."/>
            <person name="Labrenz M."/>
            <person name="Spormann A.M."/>
            <person name="Op Den Camp H."/>
            <person name="Overmann J."/>
            <person name="Amann R."/>
            <person name="Jetten M.S.M."/>
            <person name="Mascher T."/>
            <person name="Medema M.H."/>
            <person name="Devos D.P."/>
            <person name="Kaster A.-K."/>
            <person name="Ovreas L."/>
            <person name="Rohde M."/>
            <person name="Galperin M.Y."/>
            <person name="Jogler C."/>
        </authorList>
    </citation>
    <scope>NUCLEOTIDE SEQUENCE [LARGE SCALE GENOMIC DNA]</scope>
    <source>
        <strain evidence="2 3">CA13</strain>
    </source>
</reference>